<sequence>MKDGLQSCSHPLSNQETCQLSSETWEAVLLTDLFGTDEQIWNGTAPYSASARPVTSPSHPVRVDITLWRLIPSLVDDSKEILYGQLGAAFRWEDPFLRWDPAQYDGLNYMSLTDTTKFWIPDIMVDNSLGNFADAPAGSYGVNVHAGGKISLNMPISFSVICRLNVADFPFDKQNCEIVLVAWSFQRRGLVEFTQAFMYPTEDLGCTNSAWTFTKVTLRVRAKCWQEGVGNSQDYFSSFEAAHSFYGDATYDCSSQAVIDLAFERHTQSIVSMSIIPTAVVTGLTFITFMLPISGGERTGLIITAFLAVVAVMFVNAEKLPDTDQVTILDKFNKGMMMINILVMVEAGIASMLADYRREVDVQGSWLLLPLYPEVYLTRGYWSSSQNPQPSRFWTKFRGWFPKHAIFQRDIVTESAEVPSGNAWKDHPFSAKNRRDHFAKELEGVLIDLNLEGFLEPLLQEHLDLPALAECNEAHLKQYIGLSFGQAIRLKKAANQRCKVDRLFPVNDVLDRISMVIFPIVYCIVLHTILGDHLSLFDIMKGMLH</sequence>
<dbReference type="Gene3D" id="2.70.170.10">
    <property type="entry name" value="Neurotransmitter-gated ion-channel ligand-binding domain"/>
    <property type="match status" value="1"/>
</dbReference>
<keyword evidence="4 5" id="KW-0472">Membrane</keyword>
<evidence type="ECO:0000256" key="2">
    <source>
        <dbReference type="ARBA" id="ARBA00022692"/>
    </source>
</evidence>
<accession>A0AAE0FN27</accession>
<dbReference type="GO" id="GO:0004888">
    <property type="term" value="F:transmembrane signaling receptor activity"/>
    <property type="evidence" value="ECO:0007669"/>
    <property type="project" value="InterPro"/>
</dbReference>
<dbReference type="GO" id="GO:0016020">
    <property type="term" value="C:membrane"/>
    <property type="evidence" value="ECO:0007669"/>
    <property type="project" value="UniProtKB-SubCell"/>
</dbReference>
<feature type="domain" description="Neurotransmitter-gated ion-channel transmembrane" evidence="7">
    <location>
        <begin position="275"/>
        <end position="352"/>
    </location>
</feature>
<evidence type="ECO:0000313" key="9">
    <source>
        <dbReference type="Proteomes" id="UP001190700"/>
    </source>
</evidence>
<keyword evidence="3 5" id="KW-1133">Transmembrane helix</keyword>
<feature type="domain" description="Neurotransmitter-gated ion-channel ligand-binding" evidence="6">
    <location>
        <begin position="46"/>
        <end position="188"/>
    </location>
</feature>
<dbReference type="CDD" id="cd18989">
    <property type="entry name" value="LGIC_ECD_cation"/>
    <property type="match status" value="1"/>
</dbReference>
<feature type="transmembrane region" description="Helical" evidence="5">
    <location>
        <begin position="509"/>
        <end position="530"/>
    </location>
</feature>
<evidence type="ECO:0000256" key="3">
    <source>
        <dbReference type="ARBA" id="ARBA00022989"/>
    </source>
</evidence>
<dbReference type="GO" id="GO:0005230">
    <property type="term" value="F:extracellular ligand-gated monoatomic ion channel activity"/>
    <property type="evidence" value="ECO:0007669"/>
    <property type="project" value="InterPro"/>
</dbReference>
<dbReference type="InterPro" id="IPR038050">
    <property type="entry name" value="Neuro_actylchol_rec"/>
</dbReference>
<organism evidence="8 9">
    <name type="scientific">Cymbomonas tetramitiformis</name>
    <dbReference type="NCBI Taxonomy" id="36881"/>
    <lineage>
        <taxon>Eukaryota</taxon>
        <taxon>Viridiplantae</taxon>
        <taxon>Chlorophyta</taxon>
        <taxon>Pyramimonadophyceae</taxon>
        <taxon>Pyramimonadales</taxon>
        <taxon>Pyramimonadaceae</taxon>
        <taxon>Cymbomonas</taxon>
    </lineage>
</organism>
<dbReference type="InterPro" id="IPR006029">
    <property type="entry name" value="Neurotrans-gated_channel_TM"/>
</dbReference>
<evidence type="ECO:0000256" key="1">
    <source>
        <dbReference type="ARBA" id="ARBA00004141"/>
    </source>
</evidence>
<dbReference type="InterPro" id="IPR018000">
    <property type="entry name" value="Neurotransmitter_ion_chnl_CS"/>
</dbReference>
<dbReference type="EMBL" id="LGRX02015912">
    <property type="protein sequence ID" value="KAK3262852.1"/>
    <property type="molecule type" value="Genomic_DNA"/>
</dbReference>
<dbReference type="InterPro" id="IPR006201">
    <property type="entry name" value="Neur_channel"/>
</dbReference>
<dbReference type="InterPro" id="IPR006202">
    <property type="entry name" value="Neur_chan_lig-bd"/>
</dbReference>
<feature type="transmembrane region" description="Helical" evidence="5">
    <location>
        <begin position="270"/>
        <end position="293"/>
    </location>
</feature>
<dbReference type="Proteomes" id="UP001190700">
    <property type="component" value="Unassembled WGS sequence"/>
</dbReference>
<feature type="transmembrane region" description="Helical" evidence="5">
    <location>
        <begin position="337"/>
        <end position="356"/>
    </location>
</feature>
<evidence type="ECO:0000256" key="5">
    <source>
        <dbReference type="SAM" id="Phobius"/>
    </source>
</evidence>
<reference evidence="8 9" key="1">
    <citation type="journal article" date="2015" name="Genome Biol. Evol.">
        <title>Comparative Genomics of a Bacterivorous Green Alga Reveals Evolutionary Causalities and Consequences of Phago-Mixotrophic Mode of Nutrition.</title>
        <authorList>
            <person name="Burns J.A."/>
            <person name="Paasch A."/>
            <person name="Narechania A."/>
            <person name="Kim E."/>
        </authorList>
    </citation>
    <scope>NUCLEOTIDE SEQUENCE [LARGE SCALE GENOMIC DNA]</scope>
    <source>
        <strain evidence="8 9">PLY_AMNH</strain>
    </source>
</reference>
<dbReference type="PANTHER" id="PTHR18945">
    <property type="entry name" value="NEUROTRANSMITTER GATED ION CHANNEL"/>
    <property type="match status" value="1"/>
</dbReference>
<feature type="transmembrane region" description="Helical" evidence="5">
    <location>
        <begin position="300"/>
        <end position="317"/>
    </location>
</feature>
<comment type="subcellular location">
    <subcellularLocation>
        <location evidence="1">Membrane</location>
        <topology evidence="1">Multi-pass membrane protein</topology>
    </subcellularLocation>
</comment>
<evidence type="ECO:0000313" key="8">
    <source>
        <dbReference type="EMBL" id="KAK3262852.1"/>
    </source>
</evidence>
<evidence type="ECO:0000256" key="4">
    <source>
        <dbReference type="ARBA" id="ARBA00023136"/>
    </source>
</evidence>
<keyword evidence="2 5" id="KW-0812">Transmembrane</keyword>
<dbReference type="InterPro" id="IPR036734">
    <property type="entry name" value="Neur_chan_lig-bd_sf"/>
</dbReference>
<evidence type="ECO:0000259" key="7">
    <source>
        <dbReference type="Pfam" id="PF02932"/>
    </source>
</evidence>
<dbReference type="Gene3D" id="1.10.150.50">
    <property type="entry name" value="Transcription Factor, Ets-1"/>
    <property type="match status" value="1"/>
</dbReference>
<dbReference type="PROSITE" id="PS00236">
    <property type="entry name" value="NEUROTR_ION_CHANNEL"/>
    <property type="match status" value="1"/>
</dbReference>
<keyword evidence="9" id="KW-1185">Reference proteome</keyword>
<gene>
    <name evidence="8" type="ORF">CYMTET_28316</name>
</gene>
<dbReference type="Pfam" id="PF02931">
    <property type="entry name" value="Neur_chan_LBD"/>
    <property type="match status" value="1"/>
</dbReference>
<protein>
    <submittedName>
        <fullName evidence="8">Uncharacterized protein</fullName>
    </submittedName>
</protein>
<evidence type="ECO:0000259" key="6">
    <source>
        <dbReference type="Pfam" id="PF02931"/>
    </source>
</evidence>
<proteinExistence type="predicted"/>
<dbReference type="InterPro" id="IPR013761">
    <property type="entry name" value="SAM/pointed_sf"/>
</dbReference>
<dbReference type="AlphaFoldDB" id="A0AAE0FN27"/>
<dbReference type="InterPro" id="IPR036719">
    <property type="entry name" value="Neuro-gated_channel_TM_sf"/>
</dbReference>
<dbReference type="SUPFAM" id="SSF63712">
    <property type="entry name" value="Nicotinic receptor ligand binding domain-like"/>
    <property type="match status" value="1"/>
</dbReference>
<dbReference type="Pfam" id="PF02932">
    <property type="entry name" value="Neur_chan_memb"/>
    <property type="match status" value="1"/>
</dbReference>
<comment type="caution">
    <text evidence="8">The sequence shown here is derived from an EMBL/GenBank/DDBJ whole genome shotgun (WGS) entry which is preliminary data.</text>
</comment>
<dbReference type="Gene3D" id="1.20.58.390">
    <property type="entry name" value="Neurotransmitter-gated ion-channel transmembrane domain"/>
    <property type="match status" value="1"/>
</dbReference>
<name>A0AAE0FN27_9CHLO</name>
<dbReference type="SUPFAM" id="SSF90112">
    <property type="entry name" value="Neurotransmitter-gated ion-channel transmembrane pore"/>
    <property type="match status" value="1"/>
</dbReference>